<reference evidence="1" key="1">
    <citation type="journal article" date="2014" name="Int. J. Syst. Evol. Microbiol.">
        <title>Complete genome sequence of Corynebacterium casei LMG S-19264T (=DSM 44701T), isolated from a smear-ripened cheese.</title>
        <authorList>
            <consortium name="US DOE Joint Genome Institute (JGI-PGF)"/>
            <person name="Walter F."/>
            <person name="Albersmeier A."/>
            <person name="Kalinowski J."/>
            <person name="Ruckert C."/>
        </authorList>
    </citation>
    <scope>NUCLEOTIDE SEQUENCE</scope>
    <source>
        <strain evidence="1">JCM 4122</strain>
    </source>
</reference>
<keyword evidence="2" id="KW-1185">Reference proteome</keyword>
<proteinExistence type="predicted"/>
<sequence>MREQNSVLANMGAATWSAEDGTAYEVALEGINHVVGAYSGRIREARAAGDSEGVRVFLQERTAWSQKRRSLSPVDRRTVDALTAEAAEVLASLRGGAR</sequence>
<accession>A0A919EPR3</accession>
<dbReference type="AlphaFoldDB" id="A0A919EPR3"/>
<organism evidence="1 2">
    <name type="scientific">Streptomyces filamentosus</name>
    <name type="common">Streptomyces roseosporus</name>
    <dbReference type="NCBI Taxonomy" id="67294"/>
    <lineage>
        <taxon>Bacteria</taxon>
        <taxon>Bacillati</taxon>
        <taxon>Actinomycetota</taxon>
        <taxon>Actinomycetes</taxon>
        <taxon>Kitasatosporales</taxon>
        <taxon>Streptomycetaceae</taxon>
        <taxon>Streptomyces</taxon>
    </lineage>
</organism>
<gene>
    <name evidence="1" type="ORF">GCM10017667_40320</name>
</gene>
<evidence type="ECO:0000313" key="1">
    <source>
        <dbReference type="EMBL" id="GHG05429.1"/>
    </source>
</evidence>
<evidence type="ECO:0000313" key="2">
    <source>
        <dbReference type="Proteomes" id="UP000632849"/>
    </source>
</evidence>
<comment type="caution">
    <text evidence="1">The sequence shown here is derived from an EMBL/GenBank/DDBJ whole genome shotgun (WGS) entry which is preliminary data.</text>
</comment>
<dbReference type="Proteomes" id="UP000632849">
    <property type="component" value="Unassembled WGS sequence"/>
</dbReference>
<protein>
    <submittedName>
        <fullName evidence="1">Uncharacterized protein</fullName>
    </submittedName>
</protein>
<dbReference type="RefSeq" id="WP_190042461.1">
    <property type="nucleotide sequence ID" value="NZ_BNBE01000002.1"/>
</dbReference>
<dbReference type="EMBL" id="BNBE01000002">
    <property type="protein sequence ID" value="GHG05429.1"/>
    <property type="molecule type" value="Genomic_DNA"/>
</dbReference>
<reference evidence="1" key="2">
    <citation type="submission" date="2020-09" db="EMBL/GenBank/DDBJ databases">
        <authorList>
            <person name="Sun Q."/>
            <person name="Ohkuma M."/>
        </authorList>
    </citation>
    <scope>NUCLEOTIDE SEQUENCE</scope>
    <source>
        <strain evidence="1">JCM 4122</strain>
    </source>
</reference>
<name>A0A919EPR3_STRFL</name>